<comment type="caution">
    <text evidence="1">The sequence shown here is derived from an EMBL/GenBank/DDBJ whole genome shotgun (WGS) entry which is preliminary data.</text>
</comment>
<dbReference type="Proteomes" id="UP000717585">
    <property type="component" value="Unassembled WGS sequence"/>
</dbReference>
<reference evidence="1" key="1">
    <citation type="submission" date="2021-05" db="EMBL/GenBank/DDBJ databases">
        <title>A free-living protist that lacks canonical eukaryotic 1 DNA replication and segregation systems.</title>
        <authorList>
            <person name="Salas-Leiva D.E."/>
            <person name="Tromer E.C."/>
            <person name="Curtis B.A."/>
            <person name="Jerlstrom-Hultqvist J."/>
            <person name="Kolisko M."/>
            <person name="Yi Z."/>
            <person name="Salas-Leiva J.S."/>
            <person name="Gallot-Lavallee L."/>
            <person name="Kops G.J.P.L."/>
            <person name="Archibald J.M."/>
            <person name="Simpson A.G.B."/>
            <person name="Roger A.J."/>
        </authorList>
    </citation>
    <scope>NUCLEOTIDE SEQUENCE</scope>
    <source>
        <strain evidence="1">BICM</strain>
    </source>
</reference>
<organism evidence="1 2">
    <name type="scientific">Carpediemonas membranifera</name>
    <dbReference type="NCBI Taxonomy" id="201153"/>
    <lineage>
        <taxon>Eukaryota</taxon>
        <taxon>Metamonada</taxon>
        <taxon>Carpediemonas-like organisms</taxon>
        <taxon>Carpediemonas</taxon>
    </lineage>
</organism>
<dbReference type="EMBL" id="JAHDYR010000012">
    <property type="protein sequence ID" value="KAG9395066.1"/>
    <property type="molecule type" value="Genomic_DNA"/>
</dbReference>
<proteinExistence type="predicted"/>
<evidence type="ECO:0000313" key="2">
    <source>
        <dbReference type="Proteomes" id="UP000717585"/>
    </source>
</evidence>
<protein>
    <submittedName>
        <fullName evidence="1">Uncharacterized protein</fullName>
    </submittedName>
</protein>
<dbReference type="AlphaFoldDB" id="A0A8J6E327"/>
<evidence type="ECO:0000313" key="1">
    <source>
        <dbReference type="EMBL" id="KAG9395066.1"/>
    </source>
</evidence>
<accession>A0A8J6E327</accession>
<dbReference type="Gene3D" id="1.25.40.990">
    <property type="match status" value="1"/>
</dbReference>
<name>A0A8J6E327_9EUKA</name>
<gene>
    <name evidence="1" type="ORF">J8273_0282</name>
</gene>
<keyword evidence="2" id="KW-1185">Reference proteome</keyword>
<sequence>MERTPQLLDALVKNDLKLFHTLLQNAQRTPENLYLVKLASALETGFTTTIVETITSCSFLQFHEALGLILQHVQASALANLRVATRSIPVEAAPSLLAVPPDQLEAYCAANDMNVSGGVIDIHHPSGRGLRDLPGLSSLTQFVATVESVV</sequence>